<name>A0A3L9IEB4_ECOLX</name>
<dbReference type="GO" id="GO:0006269">
    <property type="term" value="P:DNA replication, synthesis of primer"/>
    <property type="evidence" value="ECO:0007669"/>
    <property type="project" value="UniProtKB-KW"/>
</dbReference>
<evidence type="ECO:0000256" key="7">
    <source>
        <dbReference type="ARBA" id="ARBA00038338"/>
    </source>
</evidence>
<evidence type="ECO:0000256" key="3">
    <source>
        <dbReference type="ARBA" id="ARBA00022741"/>
    </source>
</evidence>
<gene>
    <name evidence="11" type="ORF">EAI46_05265</name>
</gene>
<dbReference type="InterPro" id="IPR003593">
    <property type="entry name" value="AAA+_ATPase"/>
</dbReference>
<dbReference type="GeneID" id="75174181"/>
<keyword evidence="5" id="KW-0067">ATP-binding</keyword>
<keyword evidence="4" id="KW-0378">Hydrolase</keyword>
<dbReference type="AlphaFoldDB" id="A0A3L9IEB4"/>
<dbReference type="InterPro" id="IPR027417">
    <property type="entry name" value="P-loop_NTPase"/>
</dbReference>
<sequence>MMMELQHQRLMALAGQLQLESLISAAPALSQQAVDQEWSYMDFLEHLLHEEKLARHQRKQAMYTRMAAFPAVKTFEEYDFTFATGAPQKQLQSLRSLSFIERNENIVLLGPSGVGKTHLAIAMGYEAVRAGIKVRFTTAADLLLQLSTAQRQGRYKTTLQRGVMAPRLLIIDEIGYLPFGQWDQTFASDAALTSAMLDRILHHSHVVQIKGESYRLRQKRKAGVIAEANPE</sequence>
<dbReference type="InterPro" id="IPR002611">
    <property type="entry name" value="IstB_ATP-bd"/>
</dbReference>
<dbReference type="Gene3D" id="3.40.50.300">
    <property type="entry name" value="P-loop containing nucleotide triphosphate hydrolases"/>
    <property type="match status" value="1"/>
</dbReference>
<keyword evidence="6" id="KW-0238">DNA-binding</keyword>
<dbReference type="SMART" id="SM00382">
    <property type="entry name" value="AAA"/>
    <property type="match status" value="1"/>
</dbReference>
<dbReference type="PANTHER" id="PTHR30050">
    <property type="entry name" value="CHROMOSOMAL REPLICATION INITIATOR PROTEIN DNAA"/>
    <property type="match status" value="1"/>
</dbReference>
<organism evidence="11 12">
    <name type="scientific">Escherichia coli</name>
    <dbReference type="NCBI Taxonomy" id="562"/>
    <lineage>
        <taxon>Bacteria</taxon>
        <taxon>Pseudomonadati</taxon>
        <taxon>Pseudomonadota</taxon>
        <taxon>Gammaproteobacteria</taxon>
        <taxon>Enterobacterales</taxon>
        <taxon>Enterobacteriaceae</taxon>
        <taxon>Escherichia</taxon>
    </lineage>
</organism>
<dbReference type="PANTHER" id="PTHR30050:SF9">
    <property type="entry name" value="DNA REPLICATION PROTEIN DNAC"/>
    <property type="match status" value="1"/>
</dbReference>
<dbReference type="PIRSF" id="PIRSF003073">
    <property type="entry name" value="DNAC_TnpB_IstB"/>
    <property type="match status" value="1"/>
</dbReference>
<comment type="similarity">
    <text evidence="7">Belongs to the DnaC family.</text>
</comment>
<evidence type="ECO:0000313" key="12">
    <source>
        <dbReference type="Proteomes" id="UP000281340"/>
    </source>
</evidence>
<evidence type="ECO:0000256" key="2">
    <source>
        <dbReference type="ARBA" id="ARBA00022705"/>
    </source>
</evidence>
<dbReference type="NCBIfam" id="NF006616">
    <property type="entry name" value="PRK09183.1"/>
    <property type="match status" value="1"/>
</dbReference>
<dbReference type="Pfam" id="PF01695">
    <property type="entry name" value="IstB_IS21"/>
    <property type="match status" value="1"/>
</dbReference>
<dbReference type="GO" id="GO:0003677">
    <property type="term" value="F:DNA binding"/>
    <property type="evidence" value="ECO:0007669"/>
    <property type="project" value="UniProtKB-KW"/>
</dbReference>
<comment type="catalytic activity">
    <reaction evidence="10">
        <text>ATP + H2O = ADP + phosphate + H(+)</text>
        <dbReference type="Rhea" id="RHEA:13065"/>
        <dbReference type="ChEBI" id="CHEBI:15377"/>
        <dbReference type="ChEBI" id="CHEBI:15378"/>
        <dbReference type="ChEBI" id="CHEBI:30616"/>
        <dbReference type="ChEBI" id="CHEBI:43474"/>
        <dbReference type="ChEBI" id="CHEBI:456216"/>
    </reaction>
    <physiologicalReaction direction="left-to-right" evidence="10">
        <dbReference type="Rhea" id="RHEA:13066"/>
    </physiologicalReaction>
</comment>
<dbReference type="GO" id="GO:0016787">
    <property type="term" value="F:hydrolase activity"/>
    <property type="evidence" value="ECO:0007669"/>
    <property type="project" value="UniProtKB-KW"/>
</dbReference>
<keyword evidence="2" id="KW-0235">DNA replication</keyword>
<keyword evidence="1" id="KW-0639">Primosome</keyword>
<accession>A0A3L9IEB4</accession>
<dbReference type="SUPFAM" id="SSF52540">
    <property type="entry name" value="P-loop containing nucleoside triphosphate hydrolases"/>
    <property type="match status" value="1"/>
</dbReference>
<dbReference type="InterPro" id="IPR028350">
    <property type="entry name" value="DNAC/IstB-like"/>
</dbReference>
<comment type="caution">
    <text evidence="11">The sequence shown here is derived from an EMBL/GenBank/DDBJ whole genome shotgun (WGS) entry which is preliminary data.</text>
</comment>
<reference evidence="11 12" key="1">
    <citation type="submission" date="2018-10" db="EMBL/GenBank/DDBJ databases">
        <title>Comparison of Escherichia coli isolates recovered from retail chicken and from chicken fecal samples by antimicrobial susceptibility test and whole genome sequencing.</title>
        <authorList>
            <person name="Tang B."/>
            <person name="Ma Y."/>
            <person name="He X."/>
            <person name="Cao L."/>
            <person name="Xia X."/>
            <person name="Yang H."/>
        </authorList>
    </citation>
    <scope>NUCLEOTIDE SEQUENCE [LARGE SCALE GENOMIC DNA]</scope>
    <source>
        <strain evidence="11 12">CMJH98b</strain>
    </source>
</reference>
<evidence type="ECO:0000256" key="6">
    <source>
        <dbReference type="ARBA" id="ARBA00023125"/>
    </source>
</evidence>
<dbReference type="RefSeq" id="WP_074440817.1">
    <property type="nucleotide sequence ID" value="NZ_AP027495.1"/>
</dbReference>
<evidence type="ECO:0000256" key="9">
    <source>
        <dbReference type="ARBA" id="ARBA00045009"/>
    </source>
</evidence>
<dbReference type="EMBL" id="RDDM01000024">
    <property type="protein sequence ID" value="RLY59599.1"/>
    <property type="molecule type" value="Genomic_DNA"/>
</dbReference>
<evidence type="ECO:0000313" key="11">
    <source>
        <dbReference type="EMBL" id="RLY59599.1"/>
    </source>
</evidence>
<evidence type="ECO:0000256" key="1">
    <source>
        <dbReference type="ARBA" id="ARBA00022515"/>
    </source>
</evidence>
<protein>
    <recommendedName>
        <fullName evidence="8">Replicative helicase loader DnaC</fullName>
    </recommendedName>
    <alternativeName>
        <fullName evidence="9">DNA replication protein DnaC</fullName>
    </alternativeName>
</protein>
<evidence type="ECO:0000256" key="10">
    <source>
        <dbReference type="ARBA" id="ARBA00048778"/>
    </source>
</evidence>
<dbReference type="GO" id="GO:1990077">
    <property type="term" value="C:primosome complex"/>
    <property type="evidence" value="ECO:0007669"/>
    <property type="project" value="UniProtKB-KW"/>
</dbReference>
<keyword evidence="3" id="KW-0547">Nucleotide-binding</keyword>
<dbReference type="CDD" id="cd00009">
    <property type="entry name" value="AAA"/>
    <property type="match status" value="1"/>
</dbReference>
<evidence type="ECO:0000256" key="8">
    <source>
        <dbReference type="ARBA" id="ARBA00044977"/>
    </source>
</evidence>
<dbReference type="GO" id="GO:0005524">
    <property type="term" value="F:ATP binding"/>
    <property type="evidence" value="ECO:0007669"/>
    <property type="project" value="UniProtKB-KW"/>
</dbReference>
<evidence type="ECO:0000256" key="4">
    <source>
        <dbReference type="ARBA" id="ARBA00022801"/>
    </source>
</evidence>
<evidence type="ECO:0000256" key="5">
    <source>
        <dbReference type="ARBA" id="ARBA00022840"/>
    </source>
</evidence>
<dbReference type="Proteomes" id="UP000281340">
    <property type="component" value="Unassembled WGS sequence"/>
</dbReference>
<proteinExistence type="inferred from homology"/>